<evidence type="ECO:0000313" key="4">
    <source>
        <dbReference type="EMBL" id="GER60377.1"/>
    </source>
</evidence>
<dbReference type="OrthoDB" id="1056765at2"/>
<organism evidence="4 5">
    <name type="scientific">Patiriisocius marinus</name>
    <dbReference type="NCBI Taxonomy" id="1397112"/>
    <lineage>
        <taxon>Bacteria</taxon>
        <taxon>Pseudomonadati</taxon>
        <taxon>Bacteroidota</taxon>
        <taxon>Flavobacteriia</taxon>
        <taxon>Flavobacteriales</taxon>
        <taxon>Flavobacteriaceae</taxon>
        <taxon>Patiriisocius</taxon>
    </lineage>
</organism>
<feature type="domain" description="Secretion system C-terminal sorting" evidence="3">
    <location>
        <begin position="497"/>
        <end position="564"/>
    </location>
</feature>
<feature type="signal peptide" evidence="2">
    <location>
        <begin position="1"/>
        <end position="21"/>
    </location>
</feature>
<accession>A0A5J4J780</accession>
<dbReference type="NCBIfam" id="TIGR04183">
    <property type="entry name" value="Por_Secre_tail"/>
    <property type="match status" value="1"/>
</dbReference>
<evidence type="ECO:0000313" key="5">
    <source>
        <dbReference type="Proteomes" id="UP000326509"/>
    </source>
</evidence>
<reference evidence="4 5" key="1">
    <citation type="submission" date="2019-08" db="EMBL/GenBank/DDBJ databases">
        <title>Draft genome sequence of Ulvibacter marinus type strain NBRC 109484.</title>
        <authorList>
            <person name="Kawano K."/>
            <person name="Ushijima N."/>
            <person name="Kihara M."/>
            <person name="Itoh H."/>
        </authorList>
    </citation>
    <scope>NUCLEOTIDE SEQUENCE [LARGE SCALE GENOMIC DNA]</scope>
    <source>
        <strain evidence="4 5">NBRC 109484</strain>
    </source>
</reference>
<keyword evidence="1 2" id="KW-0732">Signal</keyword>
<keyword evidence="5" id="KW-1185">Reference proteome</keyword>
<name>A0A5J4J780_9FLAO</name>
<dbReference type="Pfam" id="PF18962">
    <property type="entry name" value="Por_Secre_tail"/>
    <property type="match status" value="1"/>
</dbReference>
<proteinExistence type="predicted"/>
<sequence>MKKITFLLALLTASLSFGQIAINELDADQTGTDTMEFIELSAAPNFSLDGYVVVLFNGSNDLSYSDAIDLTGFSTDANGFFIIGGDAVPGVDIALGADNVIQNGADAVAIYQAAASSFPSGSATTTTGLIDALVYGTNDDDDLELLTGLGETVQYNEDANNNGADTESIQRASDGTYCVGLPTLRATNIDCGSVCDLNLFVVSVSCDAVTSGVDTYTTTLGFTGGGTETYTINSTAGTVGGDDPSTAVTGEILITGVNEGVNFDYTVTSTLCDFSNTINAPTCEPTANVATIAELRAGVIGNSYVLTGEAILTFQQAFRSQKFIEDATAAILIDDNNDIITTTYAIGDGLTGIAGTLGEFNGMIQFSPSADPGAPSSTANTITPQVVSIATLAANPGDYESEYVQIEQDVVIDNSANTNWTVGTVFPLSNGGGSFNFRTSFFDADYIDQVVPTTQSTIAGIITEREDDGGYYITARDGQDADTILGLNDNDLSALSIYPNPANDFINIGSQNEGAITVTVFNVLGKQVIATQNTNRLNITNLTSGVYLVQLTQGDATTTKKLVVK</sequence>
<dbReference type="Proteomes" id="UP000326509">
    <property type="component" value="Unassembled WGS sequence"/>
</dbReference>
<dbReference type="PANTHER" id="PTHR37397">
    <property type="entry name" value="SI:CH211-183D21.1"/>
    <property type="match status" value="1"/>
</dbReference>
<feature type="chain" id="PRO_5023865437" description="Secretion system C-terminal sorting domain-containing protein" evidence="2">
    <location>
        <begin position="22"/>
        <end position="565"/>
    </location>
</feature>
<dbReference type="PANTHER" id="PTHR37397:SF1">
    <property type="entry name" value="LTD DOMAIN-CONTAINING PROTEIN"/>
    <property type="match status" value="1"/>
</dbReference>
<dbReference type="RefSeq" id="WP_151674816.1">
    <property type="nucleotide sequence ID" value="NZ_BKCG01000007.1"/>
</dbReference>
<evidence type="ECO:0000256" key="1">
    <source>
        <dbReference type="ARBA" id="ARBA00022729"/>
    </source>
</evidence>
<comment type="caution">
    <text evidence="4">The sequence shown here is derived from an EMBL/GenBank/DDBJ whole genome shotgun (WGS) entry which is preliminary data.</text>
</comment>
<dbReference type="AlphaFoldDB" id="A0A5J4J780"/>
<protein>
    <recommendedName>
        <fullName evidence="3">Secretion system C-terminal sorting domain-containing protein</fullName>
    </recommendedName>
</protein>
<evidence type="ECO:0000259" key="3">
    <source>
        <dbReference type="Pfam" id="PF18962"/>
    </source>
</evidence>
<gene>
    <name evidence="4" type="ORF">ULMA_24850</name>
</gene>
<evidence type="ECO:0000256" key="2">
    <source>
        <dbReference type="SAM" id="SignalP"/>
    </source>
</evidence>
<dbReference type="EMBL" id="BKCG01000007">
    <property type="protein sequence ID" value="GER60377.1"/>
    <property type="molecule type" value="Genomic_DNA"/>
</dbReference>
<dbReference type="InterPro" id="IPR026444">
    <property type="entry name" value="Secre_tail"/>
</dbReference>